<dbReference type="EMBL" id="JBHSEC010000001">
    <property type="protein sequence ID" value="MFC4409131.1"/>
    <property type="molecule type" value="Genomic_DNA"/>
</dbReference>
<evidence type="ECO:0000256" key="1">
    <source>
        <dbReference type="SAM" id="MobiDB-lite"/>
    </source>
</evidence>
<feature type="region of interest" description="Disordered" evidence="1">
    <location>
        <begin position="71"/>
        <end position="92"/>
    </location>
</feature>
<protein>
    <recommendedName>
        <fullName evidence="4">DUF2642 domain-containing protein</fullName>
    </recommendedName>
</protein>
<accession>A0ABV8X0T0</accession>
<comment type="caution">
    <text evidence="2">The sequence shown here is derived from an EMBL/GenBank/DDBJ whole genome shotgun (WGS) entry which is preliminary data.</text>
</comment>
<dbReference type="Proteomes" id="UP001595817">
    <property type="component" value="Unassembled WGS sequence"/>
</dbReference>
<dbReference type="RefSeq" id="WP_378151559.1">
    <property type="nucleotide sequence ID" value="NZ_JBHSEC010000001.1"/>
</dbReference>
<evidence type="ECO:0000313" key="3">
    <source>
        <dbReference type="Proteomes" id="UP001595817"/>
    </source>
</evidence>
<gene>
    <name evidence="2" type="ORF">ACFOZY_01640</name>
</gene>
<name>A0ABV8X0T0_9LACT</name>
<sequence length="92" mass="10190">MSKSDFAQFAHKLVGEEVQVVTTVGPYIGKLKFVGNDVLGLRTHMNGEKVKIAIRIKEVVALFKVHDGGRRPGGWRGENESSTINESSNFKF</sequence>
<evidence type="ECO:0000313" key="2">
    <source>
        <dbReference type="EMBL" id="MFC4409131.1"/>
    </source>
</evidence>
<reference evidence="3" key="1">
    <citation type="journal article" date="2019" name="Int. J. Syst. Evol. Microbiol.">
        <title>The Global Catalogue of Microorganisms (GCM) 10K type strain sequencing project: providing services to taxonomists for standard genome sequencing and annotation.</title>
        <authorList>
            <consortium name="The Broad Institute Genomics Platform"/>
            <consortium name="The Broad Institute Genome Sequencing Center for Infectious Disease"/>
            <person name="Wu L."/>
            <person name="Ma J."/>
        </authorList>
    </citation>
    <scope>NUCLEOTIDE SEQUENCE [LARGE SCALE GENOMIC DNA]</scope>
    <source>
        <strain evidence="3">CCUG 59778</strain>
    </source>
</reference>
<keyword evidence="3" id="KW-1185">Reference proteome</keyword>
<evidence type="ECO:0008006" key="4">
    <source>
        <dbReference type="Google" id="ProtNLM"/>
    </source>
</evidence>
<organism evidence="2 3">
    <name type="scientific">Chungangia koreensis</name>
    <dbReference type="NCBI Taxonomy" id="752657"/>
    <lineage>
        <taxon>Bacteria</taxon>
        <taxon>Bacillati</taxon>
        <taxon>Bacillota</taxon>
        <taxon>Bacilli</taxon>
        <taxon>Lactobacillales</taxon>
        <taxon>Chungangia</taxon>
    </lineage>
</organism>
<proteinExistence type="predicted"/>
<feature type="compositionally biased region" description="Low complexity" evidence="1">
    <location>
        <begin position="80"/>
        <end position="92"/>
    </location>
</feature>